<organism evidence="7 8">
    <name type="scientific">Liquidambar formosana</name>
    <name type="common">Formosan gum</name>
    <dbReference type="NCBI Taxonomy" id="63359"/>
    <lineage>
        <taxon>Eukaryota</taxon>
        <taxon>Viridiplantae</taxon>
        <taxon>Streptophyta</taxon>
        <taxon>Embryophyta</taxon>
        <taxon>Tracheophyta</taxon>
        <taxon>Spermatophyta</taxon>
        <taxon>Magnoliopsida</taxon>
        <taxon>eudicotyledons</taxon>
        <taxon>Gunneridae</taxon>
        <taxon>Pentapetalae</taxon>
        <taxon>Saxifragales</taxon>
        <taxon>Altingiaceae</taxon>
        <taxon>Liquidambar</taxon>
    </lineage>
</organism>
<evidence type="ECO:0000256" key="2">
    <source>
        <dbReference type="ARBA" id="ARBA00023134"/>
    </source>
</evidence>
<name>A0AAP0WMI2_LIQFO</name>
<keyword evidence="8" id="KW-1185">Reference proteome</keyword>
<dbReference type="PROSITE" id="PS51388">
    <property type="entry name" value="GED"/>
    <property type="match status" value="1"/>
</dbReference>
<dbReference type="Gene3D" id="3.40.50.300">
    <property type="entry name" value="P-loop containing nucleotide triphosphate hydrolases"/>
    <property type="match status" value="1"/>
</dbReference>
<dbReference type="InterPro" id="IPR022812">
    <property type="entry name" value="Dynamin"/>
</dbReference>
<feature type="region of interest" description="Disordered" evidence="4">
    <location>
        <begin position="1"/>
        <end position="20"/>
    </location>
</feature>
<keyword evidence="3" id="KW-0505">Motor protein</keyword>
<dbReference type="InterPro" id="IPR020850">
    <property type="entry name" value="GED_dom"/>
</dbReference>
<evidence type="ECO:0000256" key="3">
    <source>
        <dbReference type="ARBA" id="ARBA00023175"/>
    </source>
</evidence>
<dbReference type="Gene3D" id="1.20.120.1240">
    <property type="entry name" value="Dynamin, middle domain"/>
    <property type="match status" value="1"/>
</dbReference>
<dbReference type="GO" id="GO:0016020">
    <property type="term" value="C:membrane"/>
    <property type="evidence" value="ECO:0007669"/>
    <property type="project" value="TreeGrafter"/>
</dbReference>
<dbReference type="InterPro" id="IPR030381">
    <property type="entry name" value="G_DYNAMIN_dom"/>
</dbReference>
<feature type="domain" description="GED" evidence="5">
    <location>
        <begin position="648"/>
        <end position="739"/>
    </location>
</feature>
<dbReference type="EMBL" id="JBBPBK010000012">
    <property type="protein sequence ID" value="KAK9273908.1"/>
    <property type="molecule type" value="Genomic_DNA"/>
</dbReference>
<dbReference type="Proteomes" id="UP001415857">
    <property type="component" value="Unassembled WGS sequence"/>
</dbReference>
<dbReference type="CDD" id="cd08771">
    <property type="entry name" value="DLP_1"/>
    <property type="match status" value="1"/>
</dbReference>
<evidence type="ECO:0000313" key="8">
    <source>
        <dbReference type="Proteomes" id="UP001415857"/>
    </source>
</evidence>
<dbReference type="InterPro" id="IPR027417">
    <property type="entry name" value="P-loop_NTPase"/>
</dbReference>
<dbReference type="InterPro" id="IPR001401">
    <property type="entry name" value="Dynamin_GTPase"/>
</dbReference>
<dbReference type="PANTHER" id="PTHR11566">
    <property type="entry name" value="DYNAMIN"/>
    <property type="match status" value="1"/>
</dbReference>
<dbReference type="SMART" id="SM00302">
    <property type="entry name" value="GED"/>
    <property type="match status" value="1"/>
</dbReference>
<evidence type="ECO:0000256" key="4">
    <source>
        <dbReference type="SAM" id="MobiDB-lite"/>
    </source>
</evidence>
<dbReference type="FunFam" id="3.40.50.300:FF:001027">
    <property type="entry name" value="dynamin-related protein 3A"/>
    <property type="match status" value="1"/>
</dbReference>
<protein>
    <recommendedName>
        <fullName evidence="9">Dynamin-related protein 3A-like</fullName>
    </recommendedName>
</protein>
<dbReference type="GO" id="GO:0003924">
    <property type="term" value="F:GTPase activity"/>
    <property type="evidence" value="ECO:0007669"/>
    <property type="project" value="InterPro"/>
</dbReference>
<dbReference type="GO" id="GO:0005874">
    <property type="term" value="C:microtubule"/>
    <property type="evidence" value="ECO:0007669"/>
    <property type="project" value="TreeGrafter"/>
</dbReference>
<keyword evidence="2" id="KW-0342">GTP-binding</keyword>
<evidence type="ECO:0000259" key="6">
    <source>
        <dbReference type="PROSITE" id="PS51718"/>
    </source>
</evidence>
<dbReference type="SMART" id="SM00053">
    <property type="entry name" value="DYNc"/>
    <property type="match status" value="1"/>
</dbReference>
<dbReference type="InterPro" id="IPR003130">
    <property type="entry name" value="GED"/>
</dbReference>
<dbReference type="InterPro" id="IPR000375">
    <property type="entry name" value="Dynamin_stalk"/>
</dbReference>
<dbReference type="InterPro" id="IPR045063">
    <property type="entry name" value="Dynamin_N"/>
</dbReference>
<comment type="caution">
    <text evidence="7">The sequence shown here is derived from an EMBL/GenBank/DDBJ whole genome shotgun (WGS) entry which is preliminary data.</text>
</comment>
<evidence type="ECO:0000256" key="1">
    <source>
        <dbReference type="ARBA" id="ARBA00022741"/>
    </source>
</evidence>
<dbReference type="PRINTS" id="PR00195">
    <property type="entry name" value="DYNAMIN"/>
</dbReference>
<feature type="compositionally biased region" description="Polar residues" evidence="4">
    <location>
        <begin position="742"/>
        <end position="755"/>
    </location>
</feature>
<evidence type="ECO:0000313" key="7">
    <source>
        <dbReference type="EMBL" id="KAK9273908.1"/>
    </source>
</evidence>
<accession>A0AAP0WMI2</accession>
<dbReference type="Pfam" id="PF00350">
    <property type="entry name" value="Dynamin_N"/>
    <property type="match status" value="1"/>
</dbReference>
<keyword evidence="1" id="KW-0547">Nucleotide-binding</keyword>
<evidence type="ECO:0000259" key="5">
    <source>
        <dbReference type="PROSITE" id="PS51388"/>
    </source>
</evidence>
<feature type="region of interest" description="Disordered" evidence="4">
    <location>
        <begin position="742"/>
        <end position="773"/>
    </location>
</feature>
<dbReference type="GO" id="GO:0005737">
    <property type="term" value="C:cytoplasm"/>
    <property type="evidence" value="ECO:0007669"/>
    <property type="project" value="UniProtKB-ARBA"/>
</dbReference>
<dbReference type="GO" id="GO:0008017">
    <property type="term" value="F:microtubule binding"/>
    <property type="evidence" value="ECO:0007669"/>
    <property type="project" value="TreeGrafter"/>
</dbReference>
<proteinExistence type="predicted"/>
<dbReference type="Pfam" id="PF02212">
    <property type="entry name" value="GED"/>
    <property type="match status" value="1"/>
</dbReference>
<gene>
    <name evidence="7" type="ORF">L1049_018720</name>
</gene>
<feature type="domain" description="Dynamin-type G" evidence="6">
    <location>
        <begin position="45"/>
        <end position="319"/>
    </location>
</feature>
<reference evidence="7 8" key="1">
    <citation type="journal article" date="2024" name="Plant J.">
        <title>Genome sequences and population genomics reveal climatic adaptation and genomic divergence between two closely related sweetgum species.</title>
        <authorList>
            <person name="Xu W.Q."/>
            <person name="Ren C.Q."/>
            <person name="Zhang X.Y."/>
            <person name="Comes H.P."/>
            <person name="Liu X.H."/>
            <person name="Li Y.G."/>
            <person name="Kettle C.J."/>
            <person name="Jalonen R."/>
            <person name="Gaisberger H."/>
            <person name="Ma Y.Z."/>
            <person name="Qiu Y.X."/>
        </authorList>
    </citation>
    <scope>NUCLEOTIDE SEQUENCE [LARGE SCALE GENOMIC DNA]</scope>
    <source>
        <strain evidence="7">Hangzhou</strain>
    </source>
</reference>
<dbReference type="Pfam" id="PF01031">
    <property type="entry name" value="Dynamin_M"/>
    <property type="match status" value="1"/>
</dbReference>
<dbReference type="GO" id="GO:0005525">
    <property type="term" value="F:GTP binding"/>
    <property type="evidence" value="ECO:0007669"/>
    <property type="project" value="InterPro"/>
</dbReference>
<sequence>MGEQPNPINDDLSPVSKPSTVGSSVIPIINKLQDIIAPVGGEHLKIELPQIAVVGSQSSGKSSVLEALVGRDFLPRGSEICTRRPLVLMLENRSQWGNANDGREWGEFRHLPGKKFYDFAKIRREIQTETEREAGFNKGVSEKQIRLRISSPNVLNMTLIDLPGITKVPVGDQPSDIEARIRKMIMHHIKQENCIILAVSPANSDLATSDALQMAREADPTGSRTIGVISKLDIMDRGTNARNFLLGKVVPLRLGYVGVVNRSQEDINKNRSIAEALAYEQKFFHDHPVYHGLSNRCGIPQLAKKLNQILELHIRTVLPDLKAELNSRMVAVVKELRTYGEVMESKVEQGAVLLNILTKYCEALSDVVDGKSQKMSTKELSGGARIRYIFQSIFVKSLEDVDPCDDLTDEDIRTAIQNATGPRKAVFVPEVPFEVLVRRQIARLLDPSLQCLRFVYDELIKMSRACEVTGMQRFPKLRRSMDEVVGKFLRDGVKPAERMIGNFIEMEMDFINSSHPNFIGGDKALELAVQKLKSTQDSVDGDKVHTAERGQKSRAVLTKSVVNGVLQNQGSRPQSINDKPVSAGNASSKTWGISSIFSSRASSGENSASISLGETVHDMEQMPSTILLGEPASILRPSEMTEHEAVEIVVTKLLLRSYYDIVRKNMQDLVPKAIMHFLVNHTKRDLLSTFIQKLYRENPVEEMLQEQDEVVTKRKRTREMFYVLQQAIQTLDEVESDVSFRSSNSSLGTDTTSGLPESPGLPFHLYSSTNGET</sequence>
<dbReference type="PANTHER" id="PTHR11566:SF84">
    <property type="entry name" value="DYNAMIN-RELATED PROTEIN 3A-LIKE"/>
    <property type="match status" value="1"/>
</dbReference>
<dbReference type="SUPFAM" id="SSF52540">
    <property type="entry name" value="P-loop containing nucleoside triphosphate hydrolases"/>
    <property type="match status" value="1"/>
</dbReference>
<dbReference type="AlphaFoldDB" id="A0AAP0WMI2"/>
<dbReference type="PROSITE" id="PS51718">
    <property type="entry name" value="G_DYNAMIN_2"/>
    <property type="match status" value="1"/>
</dbReference>
<evidence type="ECO:0008006" key="9">
    <source>
        <dbReference type="Google" id="ProtNLM"/>
    </source>
</evidence>